<accession>A0A397J5I6</accession>
<evidence type="ECO:0000313" key="2">
    <source>
        <dbReference type="Proteomes" id="UP000266861"/>
    </source>
</evidence>
<proteinExistence type="predicted"/>
<dbReference type="EMBL" id="PQFF01000087">
    <property type="protein sequence ID" value="RHZ83569.1"/>
    <property type="molecule type" value="Genomic_DNA"/>
</dbReference>
<gene>
    <name evidence="1" type="ORF">Glove_91g92</name>
</gene>
<dbReference type="AlphaFoldDB" id="A0A397J5I6"/>
<name>A0A397J5I6_9GLOM</name>
<sequence length="66" mass="7724">MYTISLGRKKSNNTSTMIYESTDMRVYDDQQQQTKNSQVCNYDIDYGSREKRNSALANQFPRFTGQ</sequence>
<organism evidence="1 2">
    <name type="scientific">Diversispora epigaea</name>
    <dbReference type="NCBI Taxonomy" id="1348612"/>
    <lineage>
        <taxon>Eukaryota</taxon>
        <taxon>Fungi</taxon>
        <taxon>Fungi incertae sedis</taxon>
        <taxon>Mucoromycota</taxon>
        <taxon>Glomeromycotina</taxon>
        <taxon>Glomeromycetes</taxon>
        <taxon>Diversisporales</taxon>
        <taxon>Diversisporaceae</taxon>
        <taxon>Diversispora</taxon>
    </lineage>
</organism>
<reference evidence="1 2" key="1">
    <citation type="submission" date="2018-08" db="EMBL/GenBank/DDBJ databases">
        <title>Genome and evolution of the arbuscular mycorrhizal fungus Diversispora epigaea (formerly Glomus versiforme) and its bacterial endosymbionts.</title>
        <authorList>
            <person name="Sun X."/>
            <person name="Fei Z."/>
            <person name="Harrison M."/>
        </authorList>
    </citation>
    <scope>NUCLEOTIDE SEQUENCE [LARGE SCALE GENOMIC DNA]</scope>
    <source>
        <strain evidence="1 2">IT104</strain>
    </source>
</reference>
<dbReference type="Proteomes" id="UP000266861">
    <property type="component" value="Unassembled WGS sequence"/>
</dbReference>
<keyword evidence="2" id="KW-1185">Reference proteome</keyword>
<evidence type="ECO:0000313" key="1">
    <source>
        <dbReference type="EMBL" id="RHZ83569.1"/>
    </source>
</evidence>
<comment type="caution">
    <text evidence="1">The sequence shown here is derived from an EMBL/GenBank/DDBJ whole genome shotgun (WGS) entry which is preliminary data.</text>
</comment>
<protein>
    <submittedName>
        <fullName evidence="1">Uncharacterized protein</fullName>
    </submittedName>
</protein>